<keyword evidence="2" id="KW-1185">Reference proteome</keyword>
<protein>
    <submittedName>
        <fullName evidence="1">Chromo domain-containing protein</fullName>
    </submittedName>
</protein>
<accession>A0A1Q3AX09</accession>
<dbReference type="InParanoid" id="A0A1Q3AX09"/>
<comment type="caution">
    <text evidence="1">The sequence shown here is derived from an EMBL/GenBank/DDBJ whole genome shotgun (WGS) entry which is preliminary data.</text>
</comment>
<dbReference type="EMBL" id="BDDD01000137">
    <property type="protein sequence ID" value="GAV60184.1"/>
    <property type="molecule type" value="Genomic_DNA"/>
</dbReference>
<reference evidence="2" key="1">
    <citation type="submission" date="2016-04" db="EMBL/GenBank/DDBJ databases">
        <title>Cephalotus genome sequencing.</title>
        <authorList>
            <person name="Fukushima K."/>
            <person name="Hasebe M."/>
            <person name="Fang X."/>
        </authorList>
    </citation>
    <scope>NUCLEOTIDE SEQUENCE [LARGE SCALE GENOMIC DNA]</scope>
    <source>
        <strain evidence="2">cv. St1</strain>
    </source>
</reference>
<evidence type="ECO:0000313" key="2">
    <source>
        <dbReference type="Proteomes" id="UP000187406"/>
    </source>
</evidence>
<evidence type="ECO:0000313" key="1">
    <source>
        <dbReference type="EMBL" id="GAV60184.1"/>
    </source>
</evidence>
<gene>
    <name evidence="1" type="ORF">CFOL_v3_03715</name>
</gene>
<dbReference type="Proteomes" id="UP000187406">
    <property type="component" value="Unassembled WGS sequence"/>
</dbReference>
<dbReference type="OrthoDB" id="5554229at2759"/>
<proteinExistence type="predicted"/>
<sequence>VFHVSQLKKFKGTLPATHPRPLPPLLQDNQPVLTPVAIISTRRIHKVQGWQFQVLVQRFGMAPEEATWEDIAVIKKLYPTLHLEKLEDKVNFDGDGNDMVTLDESIAANSGANR</sequence>
<organism evidence="1 2">
    <name type="scientific">Cephalotus follicularis</name>
    <name type="common">Albany pitcher plant</name>
    <dbReference type="NCBI Taxonomy" id="3775"/>
    <lineage>
        <taxon>Eukaryota</taxon>
        <taxon>Viridiplantae</taxon>
        <taxon>Streptophyta</taxon>
        <taxon>Embryophyta</taxon>
        <taxon>Tracheophyta</taxon>
        <taxon>Spermatophyta</taxon>
        <taxon>Magnoliopsida</taxon>
        <taxon>eudicotyledons</taxon>
        <taxon>Gunneridae</taxon>
        <taxon>Pentapetalae</taxon>
        <taxon>rosids</taxon>
        <taxon>fabids</taxon>
        <taxon>Oxalidales</taxon>
        <taxon>Cephalotaceae</taxon>
        <taxon>Cephalotus</taxon>
    </lineage>
</organism>
<feature type="non-terminal residue" evidence="1">
    <location>
        <position position="1"/>
    </location>
</feature>
<dbReference type="SUPFAM" id="SSF54160">
    <property type="entry name" value="Chromo domain-like"/>
    <property type="match status" value="1"/>
</dbReference>
<dbReference type="InterPro" id="IPR016197">
    <property type="entry name" value="Chromo-like_dom_sf"/>
</dbReference>
<name>A0A1Q3AX09_CEPFO</name>
<dbReference type="AlphaFoldDB" id="A0A1Q3AX09"/>